<comment type="caution">
    <text evidence="1">The sequence shown here is derived from an EMBL/GenBank/DDBJ whole genome shotgun (WGS) entry which is preliminary data.</text>
</comment>
<sequence>MSTQQSHTYFAEYYVPPPWGAFPAEQYLIRHWDYSSTTSPSDQRRDLIHAFMQLENIPRAWDTTGREAVGIPPMERVPTVEEVRDILAPWRPPYVRQAALFIWKNHDDEAFRLRTHYGDGDDKFTQWREIDEDMDPRFEEDLVPLLFFDDPQVFNFGENWERIFDILPELAGPEQGYTRAIAEGRLYEDFLALQQKALQQKLRENVIRAEDKEEEIECGVGQDLQFMAVEAYLIVADREAFETDQLRILYLDARGNIVRHSRLPPEEVAIAREKWNAGKFRDSEWWIEERWSSKPGSIIGEKYKARGEIGRVLYGVEDLL</sequence>
<dbReference type="EMBL" id="MU394328">
    <property type="protein sequence ID" value="KAI6085178.1"/>
    <property type="molecule type" value="Genomic_DNA"/>
</dbReference>
<gene>
    <name evidence="1" type="ORF">F4821DRAFT_241331</name>
</gene>
<evidence type="ECO:0000313" key="2">
    <source>
        <dbReference type="Proteomes" id="UP001497680"/>
    </source>
</evidence>
<dbReference type="Proteomes" id="UP001497680">
    <property type="component" value="Unassembled WGS sequence"/>
</dbReference>
<keyword evidence="2" id="KW-1185">Reference proteome</keyword>
<name>A0ACC0CY07_9PEZI</name>
<evidence type="ECO:0000313" key="1">
    <source>
        <dbReference type="EMBL" id="KAI6085178.1"/>
    </source>
</evidence>
<protein>
    <submittedName>
        <fullName evidence="1">Uncharacterized protein</fullName>
    </submittedName>
</protein>
<organism evidence="1 2">
    <name type="scientific">Hypoxylon rubiginosum</name>
    <dbReference type="NCBI Taxonomy" id="110542"/>
    <lineage>
        <taxon>Eukaryota</taxon>
        <taxon>Fungi</taxon>
        <taxon>Dikarya</taxon>
        <taxon>Ascomycota</taxon>
        <taxon>Pezizomycotina</taxon>
        <taxon>Sordariomycetes</taxon>
        <taxon>Xylariomycetidae</taxon>
        <taxon>Xylariales</taxon>
        <taxon>Hypoxylaceae</taxon>
        <taxon>Hypoxylon</taxon>
    </lineage>
</organism>
<reference evidence="1 2" key="1">
    <citation type="journal article" date="2022" name="New Phytol.">
        <title>Ecological generalism drives hyperdiversity of secondary metabolite gene clusters in xylarialean endophytes.</title>
        <authorList>
            <person name="Franco M.E.E."/>
            <person name="Wisecaver J.H."/>
            <person name="Arnold A.E."/>
            <person name="Ju Y.M."/>
            <person name="Slot J.C."/>
            <person name="Ahrendt S."/>
            <person name="Moore L.P."/>
            <person name="Eastman K.E."/>
            <person name="Scott K."/>
            <person name="Konkel Z."/>
            <person name="Mondo S.J."/>
            <person name="Kuo A."/>
            <person name="Hayes R.D."/>
            <person name="Haridas S."/>
            <person name="Andreopoulos B."/>
            <person name="Riley R."/>
            <person name="LaButti K."/>
            <person name="Pangilinan J."/>
            <person name="Lipzen A."/>
            <person name="Amirebrahimi M."/>
            <person name="Yan J."/>
            <person name="Adam C."/>
            <person name="Keymanesh K."/>
            <person name="Ng V."/>
            <person name="Louie K."/>
            <person name="Northen T."/>
            <person name="Drula E."/>
            <person name="Henrissat B."/>
            <person name="Hsieh H.M."/>
            <person name="Youens-Clark K."/>
            <person name="Lutzoni F."/>
            <person name="Miadlikowska J."/>
            <person name="Eastwood D.C."/>
            <person name="Hamelin R.C."/>
            <person name="Grigoriev I.V."/>
            <person name="U'Ren J.M."/>
        </authorList>
    </citation>
    <scope>NUCLEOTIDE SEQUENCE [LARGE SCALE GENOMIC DNA]</scope>
    <source>
        <strain evidence="1 2">ER1909</strain>
    </source>
</reference>
<accession>A0ACC0CY07</accession>
<proteinExistence type="predicted"/>